<reference evidence="2 3" key="1">
    <citation type="submission" date="2016-05" db="EMBL/GenBank/DDBJ databases">
        <title>Comparative analysis of secretome profiles of manganese(II)-oxidizing ascomycete fungi.</title>
        <authorList>
            <consortium name="DOE Joint Genome Institute"/>
            <person name="Zeiner C.A."/>
            <person name="Purvine S.O."/>
            <person name="Zink E.M."/>
            <person name="Wu S."/>
            <person name="Pasa-Tolic L."/>
            <person name="Chaput D.L."/>
            <person name="Haridas S."/>
            <person name="Grigoriev I.V."/>
            <person name="Santelli C.M."/>
            <person name="Hansel C.M."/>
        </authorList>
    </citation>
    <scope>NUCLEOTIDE SEQUENCE [LARGE SCALE GENOMIC DNA]</scope>
    <source>
        <strain evidence="2 3">AP3s5-JAC2a</strain>
    </source>
</reference>
<evidence type="ECO:0000313" key="2">
    <source>
        <dbReference type="EMBL" id="OAG07019.1"/>
    </source>
</evidence>
<dbReference type="GeneID" id="28763606"/>
<sequence length="365" mass="39522">MSSPTTHDLIDVSEFNSNLADISSAASHEVQSQAGPSDANAPLRAPTGPKFTSGYSHGHRVMRNPPCPFSGIPSPQTMHRHILHKKEDKKCLSITLMQPPAMPWSPLPSNQNMETRTCFYTGSRVHKLDCGHTVVVARDAEPCAANCKPPMCMISSTSSALPAPYAAPINLVRASTLRILQSHVEFLVDAGDALAQAKFAAHAEILSKVWDAQDKTLAPPKDLISGNFSCALCGTVGMRASRAAAVVKGAPYHCVLVGNDTCDVAIIMELEKGVQPSASSPFGSFNGNLRNQNKVPPLKRLGVANDRGHRRSSAIAGERESAGDVRRRKKDAWQSVVRRREKEVVMGKLREECLMEKLGGMELER</sequence>
<organism evidence="2 3">
    <name type="scientific">Paraphaeosphaeria sporulosa</name>
    <dbReference type="NCBI Taxonomy" id="1460663"/>
    <lineage>
        <taxon>Eukaryota</taxon>
        <taxon>Fungi</taxon>
        <taxon>Dikarya</taxon>
        <taxon>Ascomycota</taxon>
        <taxon>Pezizomycotina</taxon>
        <taxon>Dothideomycetes</taxon>
        <taxon>Pleosporomycetidae</taxon>
        <taxon>Pleosporales</taxon>
        <taxon>Massarineae</taxon>
        <taxon>Didymosphaeriaceae</taxon>
        <taxon>Paraphaeosphaeria</taxon>
    </lineage>
</organism>
<proteinExistence type="predicted"/>
<dbReference type="RefSeq" id="XP_018037384.1">
    <property type="nucleotide sequence ID" value="XM_018180120.1"/>
</dbReference>
<name>A0A177CJK4_9PLEO</name>
<evidence type="ECO:0000256" key="1">
    <source>
        <dbReference type="SAM" id="MobiDB-lite"/>
    </source>
</evidence>
<dbReference type="Proteomes" id="UP000077069">
    <property type="component" value="Unassembled WGS sequence"/>
</dbReference>
<gene>
    <name evidence="2" type="ORF">CC84DRAFT_1174903</name>
</gene>
<protein>
    <submittedName>
        <fullName evidence="2">Uncharacterized protein</fullName>
    </submittedName>
</protein>
<dbReference type="EMBL" id="KV441551">
    <property type="protein sequence ID" value="OAG07019.1"/>
    <property type="molecule type" value="Genomic_DNA"/>
</dbReference>
<feature type="compositionally biased region" description="Polar residues" evidence="1">
    <location>
        <begin position="24"/>
        <end position="35"/>
    </location>
</feature>
<accession>A0A177CJK4</accession>
<dbReference type="AlphaFoldDB" id="A0A177CJK4"/>
<keyword evidence="3" id="KW-1185">Reference proteome</keyword>
<dbReference type="OrthoDB" id="3784745at2759"/>
<dbReference type="InParanoid" id="A0A177CJK4"/>
<evidence type="ECO:0000313" key="3">
    <source>
        <dbReference type="Proteomes" id="UP000077069"/>
    </source>
</evidence>
<feature type="region of interest" description="Disordered" evidence="1">
    <location>
        <begin position="24"/>
        <end position="51"/>
    </location>
</feature>
<feature type="region of interest" description="Disordered" evidence="1">
    <location>
        <begin position="299"/>
        <end position="328"/>
    </location>
</feature>